<feature type="active site" description="Nucleophile" evidence="1">
    <location>
        <position position="62"/>
    </location>
</feature>
<reference evidence="3 4" key="1">
    <citation type="submission" date="2014-04" db="EMBL/GenBank/DDBJ databases">
        <title>A new species of microsporidia sheds light on the evolution of extreme parasitism.</title>
        <authorList>
            <person name="Haag K.L."/>
            <person name="James T.Y."/>
            <person name="Larsson R."/>
            <person name="Schaer T.M."/>
            <person name="Refardt D."/>
            <person name="Pombert J.-F."/>
            <person name="Ebert D."/>
        </authorList>
    </citation>
    <scope>NUCLEOTIDE SEQUENCE [LARGE SCALE GENOMIC DNA]</scope>
    <source>
        <strain evidence="3 4">UGP3</strain>
        <tissue evidence="3">Spores</tissue>
    </source>
</reference>
<dbReference type="GO" id="GO:0008081">
    <property type="term" value="F:phosphoric diester hydrolase activity"/>
    <property type="evidence" value="ECO:0007669"/>
    <property type="project" value="InterPro"/>
</dbReference>
<dbReference type="Gene3D" id="3.30.870.10">
    <property type="entry name" value="Endonuclease Chain A"/>
    <property type="match status" value="1"/>
</dbReference>
<evidence type="ECO:0000256" key="2">
    <source>
        <dbReference type="PIRSR" id="PIRSR610347-2"/>
    </source>
</evidence>
<protein>
    <submittedName>
        <fullName evidence="3">Uncharacterized protein</fullName>
    </submittedName>
</protein>
<dbReference type="OrthoDB" id="47785at2759"/>
<name>A0A098VWB5_9MICR</name>
<dbReference type="EMBL" id="JMKJ01000007">
    <property type="protein sequence ID" value="KGG53179.1"/>
    <property type="molecule type" value="Genomic_DNA"/>
</dbReference>
<organism evidence="3 4">
    <name type="scientific">Mitosporidium daphniae</name>
    <dbReference type="NCBI Taxonomy" id="1485682"/>
    <lineage>
        <taxon>Eukaryota</taxon>
        <taxon>Fungi</taxon>
        <taxon>Fungi incertae sedis</taxon>
        <taxon>Microsporidia</taxon>
        <taxon>Mitosporidium</taxon>
    </lineage>
</organism>
<dbReference type="GO" id="GO:0005634">
    <property type="term" value="C:nucleus"/>
    <property type="evidence" value="ECO:0007669"/>
    <property type="project" value="InterPro"/>
</dbReference>
<dbReference type="HOGENOM" id="CLU_1372506_0_0_1"/>
<sequence length="199" mass="22377">MLVDWDWLFESVGSIPMTVFVDGACGLPISLPKNKWLMGLRHPKNPECRIFAPPGAPYSKMHAKLAIVLMESFIRIMITSANLVQGDWEERSNIAYIQDFPASDSPCGGDFGISLCQILKSMGLSAELLDRIQNNYNYGKALVIFELTKLLMIGPPYCFYSRIIFGKLGGRVHSWLGTTLVFEFKFTFSLGKVEFDDFS</sequence>
<proteinExistence type="predicted"/>
<accession>A0A098VWB5</accession>
<dbReference type="PANTHER" id="PTHR12415">
    <property type="entry name" value="TYROSYL-DNA PHOSPHODIESTERASE 1"/>
    <property type="match status" value="1"/>
</dbReference>
<comment type="caution">
    <text evidence="3">The sequence shown here is derived from an EMBL/GenBank/DDBJ whole genome shotgun (WGS) entry which is preliminary data.</text>
</comment>
<evidence type="ECO:0000256" key="1">
    <source>
        <dbReference type="PIRSR" id="PIRSR610347-1"/>
    </source>
</evidence>
<dbReference type="Proteomes" id="UP000029725">
    <property type="component" value="Unassembled WGS sequence"/>
</dbReference>
<evidence type="ECO:0000313" key="4">
    <source>
        <dbReference type="Proteomes" id="UP000029725"/>
    </source>
</evidence>
<dbReference type="Pfam" id="PF06087">
    <property type="entry name" value="Tyr-DNA_phospho"/>
    <property type="match status" value="1"/>
</dbReference>
<dbReference type="GeneID" id="25257931"/>
<feature type="binding site" evidence="2">
    <location>
        <position position="64"/>
    </location>
    <ligand>
        <name>substrate</name>
    </ligand>
</feature>
<keyword evidence="4" id="KW-1185">Reference proteome</keyword>
<dbReference type="AlphaFoldDB" id="A0A098VWB5"/>
<evidence type="ECO:0000313" key="3">
    <source>
        <dbReference type="EMBL" id="KGG53179.1"/>
    </source>
</evidence>
<dbReference type="RefSeq" id="XP_013239615.1">
    <property type="nucleotide sequence ID" value="XM_013384161.1"/>
</dbReference>
<dbReference type="InterPro" id="IPR010347">
    <property type="entry name" value="Tdp1"/>
</dbReference>
<dbReference type="SUPFAM" id="SSF56024">
    <property type="entry name" value="Phospholipase D/nuclease"/>
    <property type="match status" value="1"/>
</dbReference>
<gene>
    <name evidence="3" type="ORF">DI09_106p30</name>
</gene>
<dbReference type="GO" id="GO:0006281">
    <property type="term" value="P:DNA repair"/>
    <property type="evidence" value="ECO:0007669"/>
    <property type="project" value="InterPro"/>
</dbReference>
<dbReference type="VEuPathDB" id="MicrosporidiaDB:DI09_106p30"/>